<dbReference type="Pfam" id="PF17975">
    <property type="entry name" value="RNR_Alpha"/>
    <property type="match status" value="1"/>
</dbReference>
<evidence type="ECO:0000256" key="12">
    <source>
        <dbReference type="ARBA" id="ARBA00048987"/>
    </source>
</evidence>
<dbReference type="InterPro" id="IPR050862">
    <property type="entry name" value="RdRp_reductase_class-2"/>
</dbReference>
<keyword evidence="11" id="KW-0170">Cobalt</keyword>
<evidence type="ECO:0000313" key="16">
    <source>
        <dbReference type="Proteomes" id="UP000178226"/>
    </source>
</evidence>
<evidence type="ECO:0000256" key="9">
    <source>
        <dbReference type="ARBA" id="ARBA00023157"/>
    </source>
</evidence>
<protein>
    <recommendedName>
        <fullName evidence="3">ribonucleoside-triphosphate reductase (thioredoxin)</fullName>
        <ecNumber evidence="3">1.17.4.2</ecNumber>
    </recommendedName>
</protein>
<evidence type="ECO:0000313" key="15">
    <source>
        <dbReference type="EMBL" id="OHA56076.1"/>
    </source>
</evidence>
<dbReference type="PANTHER" id="PTHR43371:SF1">
    <property type="entry name" value="RIBONUCLEOSIDE-DIPHOSPHATE REDUCTASE"/>
    <property type="match status" value="1"/>
</dbReference>
<dbReference type="SUPFAM" id="SSF51998">
    <property type="entry name" value="PFL-like glycyl radical enzymes"/>
    <property type="match status" value="1"/>
</dbReference>
<dbReference type="STRING" id="1802428.A2441_03725"/>
<dbReference type="Gene3D" id="3.20.70.20">
    <property type="match status" value="2"/>
</dbReference>
<dbReference type="EC" id="1.17.4.2" evidence="3"/>
<sequence length="764" mass="86570">MSQPASTQDTTATIKPITSQLKRVIKRDGREVEFDPKKIVSAIAKAGAETGEFERSEAAKLAWQVVEELERVYDGHTVPNVEQVQDIVELVLMHTKWLKTAKAYILYRDEHAKMRKAIRPVPAEARTMAGESKRYFKNQLSEFVYYRTYAKWLPEKGRRETWIETVGRYIDFMQENLGSKLTETEYKEVHQAMLKMEMLGSMRLLWGAGKAARATNVCAYNCSFMALQNWQDFGEMMYVLMCGTGVGYSVERQNVEQLPIIKRQGGVKLFTHQIKDSKEGWSDALVLGMSTWSQGQDIEFDYSTIRPQGARLKIMGGRASGPGPLKDLLEFTRGKIMARQGRHLTTLDVHDIICKIGEVVVMGGVRRSALISLSDLDDVEMREAKNGQFYLKHPERSMANNSAVYNEKPSLELFLDEWVNLIKSGSGERGIFNRGSLKNQLPARRWPIFAPDAHTCGTNPCGEIVLKSKQFCNLTEVVARAEDTEESLMKKIRMATILGTYQATLTNFPYLSADWKNNCEAEALLGVSITGQWDCPVVRQPEVLQRLRDYAVEVNKEYAVKFGINPSTCVTCVKPSGNTSQLTDASSGMHPRHAAYYIRRVRVESHNPLFHMMKDLGVPYHPEVGQVEGEASNYVIDFPIKAPEGAVTRRSLSAMDLMEHWKILKTNYTEHNPSTTISVSNDEWLKVGNWVYENWDLVGGLSFLPKDDHIYQLAPYEEITREKYEELVAKFPTIDFSNITAYEYEDETEGSHELACVGGACELK</sequence>
<dbReference type="GO" id="GO:0005524">
    <property type="term" value="F:ATP binding"/>
    <property type="evidence" value="ECO:0007669"/>
    <property type="project" value="UniProtKB-UniRule"/>
</dbReference>
<comment type="catalytic activity">
    <reaction evidence="12">
        <text>a 2'-deoxyribonucleoside 5'-triphosphate + [thioredoxin]-disulfide + H2O = a ribonucleoside 5'-triphosphate + [thioredoxin]-dithiol</text>
        <dbReference type="Rhea" id="RHEA:12701"/>
        <dbReference type="Rhea" id="RHEA-COMP:10698"/>
        <dbReference type="Rhea" id="RHEA-COMP:10700"/>
        <dbReference type="ChEBI" id="CHEBI:15377"/>
        <dbReference type="ChEBI" id="CHEBI:29950"/>
        <dbReference type="ChEBI" id="CHEBI:50058"/>
        <dbReference type="ChEBI" id="CHEBI:61557"/>
        <dbReference type="ChEBI" id="CHEBI:61560"/>
        <dbReference type="EC" id="1.17.4.2"/>
    </reaction>
</comment>
<evidence type="ECO:0000256" key="3">
    <source>
        <dbReference type="ARBA" id="ARBA00012275"/>
    </source>
</evidence>
<evidence type="ECO:0000256" key="4">
    <source>
        <dbReference type="ARBA" id="ARBA00022628"/>
    </source>
</evidence>
<keyword evidence="8" id="KW-0560">Oxidoreductase</keyword>
<dbReference type="GO" id="GO:0031419">
    <property type="term" value="F:cobalamin binding"/>
    <property type="evidence" value="ECO:0007669"/>
    <property type="project" value="UniProtKB-KW"/>
</dbReference>
<dbReference type="Pfam" id="PF03477">
    <property type="entry name" value="ATP-cone"/>
    <property type="match status" value="1"/>
</dbReference>
<reference evidence="15 16" key="1">
    <citation type="journal article" date="2016" name="Nat. Commun.">
        <title>Thousands of microbial genomes shed light on interconnected biogeochemical processes in an aquifer system.</title>
        <authorList>
            <person name="Anantharaman K."/>
            <person name="Brown C.T."/>
            <person name="Hug L.A."/>
            <person name="Sharon I."/>
            <person name="Castelle C.J."/>
            <person name="Probst A.J."/>
            <person name="Thomas B.C."/>
            <person name="Singh A."/>
            <person name="Wilkins M.J."/>
            <person name="Karaoz U."/>
            <person name="Brodie E.L."/>
            <person name="Williams K.H."/>
            <person name="Hubbard S.S."/>
            <person name="Banfield J.F."/>
        </authorList>
    </citation>
    <scope>NUCLEOTIDE SEQUENCE [LARGE SCALE GENOMIC DNA]</scope>
</reference>
<dbReference type="Gene3D" id="3.90.1390.10">
    <property type="entry name" value="b-12 dependent (class ii) ribonucleotide reductase, chain A, domain 3"/>
    <property type="match status" value="2"/>
</dbReference>
<keyword evidence="5" id="KW-0235">DNA replication</keyword>
<dbReference type="Pfam" id="PF21995">
    <property type="entry name" value="RNR-II_ins_dom"/>
    <property type="match status" value="1"/>
</dbReference>
<dbReference type="InterPro" id="IPR054158">
    <property type="entry name" value="RNR-II_ins_dom"/>
</dbReference>
<dbReference type="AlphaFoldDB" id="A0A1G2Q694"/>
<proteinExistence type="inferred from homology"/>
<gene>
    <name evidence="15" type="ORF">A2441_03725</name>
</gene>
<comment type="caution">
    <text evidence="15">The sequence shown here is derived from an EMBL/GenBank/DDBJ whole genome shotgun (WGS) entry which is preliminary data.</text>
</comment>
<evidence type="ECO:0000256" key="2">
    <source>
        <dbReference type="ARBA" id="ARBA00005654"/>
    </source>
</evidence>
<evidence type="ECO:0000259" key="14">
    <source>
        <dbReference type="PROSITE" id="PS51161"/>
    </source>
</evidence>
<comment type="cofactor">
    <cofactor evidence="1">
        <name>adenosylcob(III)alamin</name>
        <dbReference type="ChEBI" id="CHEBI:18408"/>
    </cofactor>
</comment>
<dbReference type="EMBL" id="MHTE01000042">
    <property type="protein sequence ID" value="OHA56076.1"/>
    <property type="molecule type" value="Genomic_DNA"/>
</dbReference>
<name>A0A1G2Q694_9BACT</name>
<evidence type="ECO:0000256" key="6">
    <source>
        <dbReference type="ARBA" id="ARBA00022741"/>
    </source>
</evidence>
<keyword evidence="7 13" id="KW-0067">ATP-binding</keyword>
<dbReference type="GO" id="GO:0008998">
    <property type="term" value="F:ribonucleoside-triphosphate reductase (thioredoxin) activity"/>
    <property type="evidence" value="ECO:0007669"/>
    <property type="project" value="UniProtKB-EC"/>
</dbReference>
<dbReference type="PROSITE" id="PS51161">
    <property type="entry name" value="ATP_CONE"/>
    <property type="match status" value="1"/>
</dbReference>
<dbReference type="InterPro" id="IPR005144">
    <property type="entry name" value="ATP-cone_dom"/>
</dbReference>
<dbReference type="PANTHER" id="PTHR43371">
    <property type="entry name" value="VITAMIN B12-DEPENDENT RIBONUCLEOTIDE REDUCTASE"/>
    <property type="match status" value="1"/>
</dbReference>
<keyword evidence="6 13" id="KW-0547">Nucleotide-binding</keyword>
<organism evidence="15 16">
    <name type="scientific">Candidatus Veblenbacteria bacterium RIFOXYC2_FULL_42_11</name>
    <dbReference type="NCBI Taxonomy" id="1802428"/>
    <lineage>
        <taxon>Bacteria</taxon>
        <taxon>Candidatus Vebleniibacteriota</taxon>
    </lineage>
</organism>
<evidence type="ECO:0000256" key="11">
    <source>
        <dbReference type="ARBA" id="ARBA00023285"/>
    </source>
</evidence>
<accession>A0A1G2Q694</accession>
<dbReference type="Proteomes" id="UP000178226">
    <property type="component" value="Unassembled WGS sequence"/>
</dbReference>
<evidence type="ECO:0000256" key="8">
    <source>
        <dbReference type="ARBA" id="ARBA00023002"/>
    </source>
</evidence>
<keyword evidence="4" id="KW-0846">Cobalamin</keyword>
<comment type="similarity">
    <text evidence="2">Belongs to the class II ribonucleoside-triphosphate reductase family.</text>
</comment>
<evidence type="ECO:0000256" key="10">
    <source>
        <dbReference type="ARBA" id="ARBA00023284"/>
    </source>
</evidence>
<keyword evidence="10" id="KW-0676">Redox-active center</keyword>
<feature type="domain" description="ATP-cone" evidence="14">
    <location>
        <begin position="22"/>
        <end position="115"/>
    </location>
</feature>
<evidence type="ECO:0000256" key="13">
    <source>
        <dbReference type="PROSITE-ProRule" id="PRU00492"/>
    </source>
</evidence>
<dbReference type="InterPro" id="IPR040763">
    <property type="entry name" value="RNR_alpha_hel"/>
</dbReference>
<dbReference type="GO" id="GO:0006260">
    <property type="term" value="P:DNA replication"/>
    <property type="evidence" value="ECO:0007669"/>
    <property type="project" value="UniProtKB-KW"/>
</dbReference>
<evidence type="ECO:0000256" key="7">
    <source>
        <dbReference type="ARBA" id="ARBA00022840"/>
    </source>
</evidence>
<evidence type="ECO:0000256" key="1">
    <source>
        <dbReference type="ARBA" id="ARBA00001922"/>
    </source>
</evidence>
<keyword evidence="9" id="KW-1015">Disulfide bond</keyword>
<dbReference type="GO" id="GO:0004748">
    <property type="term" value="F:ribonucleoside-diphosphate reductase activity, thioredoxin disulfide as acceptor"/>
    <property type="evidence" value="ECO:0007669"/>
    <property type="project" value="TreeGrafter"/>
</dbReference>
<evidence type="ECO:0000256" key="5">
    <source>
        <dbReference type="ARBA" id="ARBA00022705"/>
    </source>
</evidence>